<dbReference type="Proteomes" id="UP000675920">
    <property type="component" value="Unplaced"/>
</dbReference>
<dbReference type="Pfam" id="PF01425">
    <property type="entry name" value="Amidase"/>
    <property type="match status" value="1"/>
</dbReference>
<proteinExistence type="predicted"/>
<organism evidence="2 3">
    <name type="scientific">Derxia gummosa DSM 723</name>
    <dbReference type="NCBI Taxonomy" id="1121388"/>
    <lineage>
        <taxon>Bacteria</taxon>
        <taxon>Pseudomonadati</taxon>
        <taxon>Pseudomonadota</taxon>
        <taxon>Betaproteobacteria</taxon>
        <taxon>Burkholderiales</taxon>
        <taxon>Alcaligenaceae</taxon>
        <taxon>Derxia</taxon>
    </lineage>
</organism>
<dbReference type="InterPro" id="IPR014087">
    <property type="entry name" value="Carboxybiuret_hydro_AtzE"/>
</dbReference>
<feature type="domain" description="Amidase" evidence="1">
    <location>
        <begin position="30"/>
        <end position="447"/>
    </location>
</feature>
<dbReference type="NCBIfam" id="NF006631">
    <property type="entry name" value="PRK09201.1"/>
    <property type="match status" value="1"/>
</dbReference>
<keyword evidence="2" id="KW-1185">Reference proteome</keyword>
<dbReference type="PANTHER" id="PTHR11895:SF172">
    <property type="entry name" value="GLUTAMYL-TRNA(GLN) AMIDOTRANSFERASE"/>
    <property type="match status" value="1"/>
</dbReference>
<protein>
    <submittedName>
        <fullName evidence="3">AtzE family amidohydrolase</fullName>
    </submittedName>
</protein>
<dbReference type="PANTHER" id="PTHR11895">
    <property type="entry name" value="TRANSAMIDASE"/>
    <property type="match status" value="1"/>
</dbReference>
<reference evidence="3" key="1">
    <citation type="submission" date="2025-08" db="UniProtKB">
        <authorList>
            <consortium name="RefSeq"/>
        </authorList>
    </citation>
    <scope>IDENTIFICATION</scope>
</reference>
<dbReference type="InterPro" id="IPR023631">
    <property type="entry name" value="Amidase_dom"/>
</dbReference>
<accession>A0A8B6X590</accession>
<evidence type="ECO:0000313" key="3">
    <source>
        <dbReference type="RefSeq" id="WP_028312108.1"/>
    </source>
</evidence>
<dbReference type="NCBIfam" id="TIGR02715">
    <property type="entry name" value="amido_AtzE"/>
    <property type="match status" value="1"/>
</dbReference>
<dbReference type="InterPro" id="IPR000120">
    <property type="entry name" value="Amidase"/>
</dbReference>
<name>A0A8B6X590_9BURK</name>
<dbReference type="OrthoDB" id="112488at2"/>
<dbReference type="RefSeq" id="WP_028312108.1">
    <property type="nucleotide sequence ID" value="NZ_AXWS01000014.1"/>
</dbReference>
<dbReference type="InterPro" id="IPR036928">
    <property type="entry name" value="AS_sf"/>
</dbReference>
<sequence>MSDADRPDPFASARDIAAAVASGRWTASAVIETTLARIEAHDRALNAFTLVTTARARAAAAMIDARRKAGEKLPPLAGVPYAVKNLFDLAGEVTLAGSHVLAGEPPADRDAVLVERMDAAGAICVGALNMDEFAYGFTTENSHAGPSRNPHSPAHSAGGSSGGCGAAVGGGLVPISLGSDTNGSIRVPSSFCGIWGLKPTYGRLPRTGSYPFVYSLDHLGLFARTVEDLALAYDAMQGHDAGDLACAERPAEPALARLAEGGALRVGVLGGWFADQAGEQARRAVALAAGALGATETVVVPGAEAGRAAAFLITASEGGELHRLHLRERYDDMEPLSRDRLAAGALLPAAWVQRAQRVRAQWRLRMLQAFERFDLLLAPATPIPAPRLPCETVVINGRTLPARPNIGLLTQPISCIGLPVVAAPVETGDTLPLGVQLIAAPWAEVTALRAARKLEQAGIALARAVPEPAE</sequence>
<dbReference type="AlphaFoldDB" id="A0A8B6X590"/>
<dbReference type="SUPFAM" id="SSF75304">
    <property type="entry name" value="Amidase signature (AS) enzymes"/>
    <property type="match status" value="1"/>
</dbReference>
<dbReference type="GO" id="GO:0003824">
    <property type="term" value="F:catalytic activity"/>
    <property type="evidence" value="ECO:0007669"/>
    <property type="project" value="InterPro"/>
</dbReference>
<evidence type="ECO:0000313" key="2">
    <source>
        <dbReference type="Proteomes" id="UP000675920"/>
    </source>
</evidence>
<dbReference type="Gene3D" id="3.90.1300.10">
    <property type="entry name" value="Amidase signature (AS) domain"/>
    <property type="match status" value="1"/>
</dbReference>
<evidence type="ECO:0000259" key="1">
    <source>
        <dbReference type="Pfam" id="PF01425"/>
    </source>
</evidence>